<dbReference type="Proteomes" id="UP001627154">
    <property type="component" value="Unassembled WGS sequence"/>
</dbReference>
<gene>
    <name evidence="2" type="ORF">TKK_009244</name>
</gene>
<reference evidence="2 3" key="1">
    <citation type="journal article" date="2024" name="bioRxiv">
        <title>A reference genome for Trichogramma kaykai: A tiny desert-dwelling parasitoid wasp with competing sex-ratio distorters.</title>
        <authorList>
            <person name="Culotta J."/>
            <person name="Lindsey A.R."/>
        </authorList>
    </citation>
    <scope>NUCLEOTIDE SEQUENCE [LARGE SCALE GENOMIC DNA]</scope>
    <source>
        <strain evidence="2 3">KSX58</strain>
    </source>
</reference>
<dbReference type="EMBL" id="JBJJXI010000067">
    <property type="protein sequence ID" value="KAL3397228.1"/>
    <property type="molecule type" value="Genomic_DNA"/>
</dbReference>
<name>A0ABD2WW91_9HYME</name>
<keyword evidence="3" id="KW-1185">Reference proteome</keyword>
<accession>A0ABD2WW91</accession>
<evidence type="ECO:0000313" key="2">
    <source>
        <dbReference type="EMBL" id="KAL3397228.1"/>
    </source>
</evidence>
<protein>
    <submittedName>
        <fullName evidence="2">Uncharacterized protein</fullName>
    </submittedName>
</protein>
<dbReference type="AlphaFoldDB" id="A0ABD2WW91"/>
<keyword evidence="1" id="KW-1133">Transmembrane helix</keyword>
<keyword evidence="1" id="KW-0472">Membrane</keyword>
<sequence length="136" mass="16387">MRCTDRRTYLVGFQPHGQTRRETRRTMTKILRACVEMLYKTRERERAVMNQLIYDDTHFSIKKLDRTRASAAIYTFLVFISCCYRFIIVIFICFFFIFKKITLNSLNVFLLIDLLNVEIFLDHMGVLKRVLTILQW</sequence>
<evidence type="ECO:0000256" key="1">
    <source>
        <dbReference type="SAM" id="Phobius"/>
    </source>
</evidence>
<organism evidence="2 3">
    <name type="scientific">Trichogramma kaykai</name>
    <dbReference type="NCBI Taxonomy" id="54128"/>
    <lineage>
        <taxon>Eukaryota</taxon>
        <taxon>Metazoa</taxon>
        <taxon>Ecdysozoa</taxon>
        <taxon>Arthropoda</taxon>
        <taxon>Hexapoda</taxon>
        <taxon>Insecta</taxon>
        <taxon>Pterygota</taxon>
        <taxon>Neoptera</taxon>
        <taxon>Endopterygota</taxon>
        <taxon>Hymenoptera</taxon>
        <taxon>Apocrita</taxon>
        <taxon>Proctotrupomorpha</taxon>
        <taxon>Chalcidoidea</taxon>
        <taxon>Trichogrammatidae</taxon>
        <taxon>Trichogramma</taxon>
    </lineage>
</organism>
<keyword evidence="1" id="KW-0812">Transmembrane</keyword>
<proteinExistence type="predicted"/>
<comment type="caution">
    <text evidence="2">The sequence shown here is derived from an EMBL/GenBank/DDBJ whole genome shotgun (WGS) entry which is preliminary data.</text>
</comment>
<feature type="transmembrane region" description="Helical" evidence="1">
    <location>
        <begin position="71"/>
        <end position="97"/>
    </location>
</feature>
<evidence type="ECO:0000313" key="3">
    <source>
        <dbReference type="Proteomes" id="UP001627154"/>
    </source>
</evidence>